<reference evidence="3" key="1">
    <citation type="submission" date="2023-01" db="EMBL/GenBank/DDBJ databases">
        <title>Human gut microbiome strain richness.</title>
        <authorList>
            <person name="Chen-Liaw A."/>
        </authorList>
    </citation>
    <scope>NUCLEOTIDE SEQUENCE</scope>
    <source>
        <strain evidence="3">B1_m1001713B170214d0_201011</strain>
    </source>
</reference>
<dbReference type="GO" id="GO:0016020">
    <property type="term" value="C:membrane"/>
    <property type="evidence" value="ECO:0007669"/>
    <property type="project" value="InterPro"/>
</dbReference>
<dbReference type="InterPro" id="IPR013221">
    <property type="entry name" value="Mur_ligase_cen"/>
</dbReference>
<dbReference type="InterPro" id="IPR036565">
    <property type="entry name" value="Mur-like_cat_sf"/>
</dbReference>
<keyword evidence="1" id="KW-1133">Transmembrane helix</keyword>
<evidence type="ECO:0000259" key="2">
    <source>
        <dbReference type="Pfam" id="PF08245"/>
    </source>
</evidence>
<sequence>HYFFSYFSLKNALIFLIFASYAVMIELTKYEPPSLEEKAMYVFIIFFTLILLYFLIENRVNRACLASFKTVIHVNGIRGKTSTCRCIDAALRTRYKVFTKTTGTDAMMIHTDGTETPVRRLGPANIHEQLRIIRKARREGAEILILECMAVNPELQKIAQEQIVRSSITVITNVRYDHVFEMGDTLEEIAQSLSSTIPQGGTLYTADSRAAALFREKCGEKDCRLVLCPAESVAQENISIAREVAASLGVTGEEFNRSLSAVREDFGTRRIYRMKNRNGEVFHFLNLFSANDPQSTKNNVDDAGDGYSNLYFLYNHREDRPDRALLFARYFFPHYKEHTVFLTGKGAFLPKRLFSGAGLTDLRVTPDYRDCLDLPEGSLLIGIGNIKGPGYEMIKTLEERGGSDE</sequence>
<dbReference type="GO" id="GO:0016881">
    <property type="term" value="F:acid-amino acid ligase activity"/>
    <property type="evidence" value="ECO:0007669"/>
    <property type="project" value="InterPro"/>
</dbReference>
<dbReference type="Proteomes" id="UP001300871">
    <property type="component" value="Unassembled WGS sequence"/>
</dbReference>
<evidence type="ECO:0000313" key="3">
    <source>
        <dbReference type="EMBL" id="MDB2003042.1"/>
    </source>
</evidence>
<feature type="domain" description="Mur ligase central" evidence="2">
    <location>
        <begin position="76"/>
        <end position="234"/>
    </location>
</feature>
<dbReference type="PANTHER" id="PTHR43445">
    <property type="entry name" value="UDP-N-ACETYLMURAMATE--L-ALANINE LIGASE-RELATED"/>
    <property type="match status" value="1"/>
</dbReference>
<feature type="non-terminal residue" evidence="3">
    <location>
        <position position="1"/>
    </location>
</feature>
<dbReference type="PRINTS" id="PR01758">
    <property type="entry name" value="CAPSULEPROTB"/>
</dbReference>
<dbReference type="PANTHER" id="PTHR43445:SF1">
    <property type="entry name" value="PGA SYNTHASE CAPB"/>
    <property type="match status" value="1"/>
</dbReference>
<dbReference type="AlphaFoldDB" id="A0AAW6AZV8"/>
<name>A0AAW6AZV8_CLOSY</name>
<organism evidence="3 4">
    <name type="scientific">Clostridium symbiosum</name>
    <name type="common">Bacteroides symbiosus</name>
    <dbReference type="NCBI Taxonomy" id="1512"/>
    <lineage>
        <taxon>Bacteria</taxon>
        <taxon>Bacillati</taxon>
        <taxon>Bacillota</taxon>
        <taxon>Clostridia</taxon>
        <taxon>Lachnospirales</taxon>
        <taxon>Lachnospiraceae</taxon>
        <taxon>Otoolea</taxon>
    </lineage>
</organism>
<gene>
    <name evidence="3" type="primary">pgsB</name>
    <name evidence="3" type="ORF">PM006_22800</name>
</gene>
<dbReference type="Pfam" id="PF08245">
    <property type="entry name" value="Mur_ligase_M"/>
    <property type="match status" value="1"/>
</dbReference>
<feature type="transmembrane region" description="Helical" evidence="1">
    <location>
        <begin position="6"/>
        <end position="27"/>
    </location>
</feature>
<dbReference type="EMBL" id="JAQLGM010000119">
    <property type="protein sequence ID" value="MDB2003042.1"/>
    <property type="molecule type" value="Genomic_DNA"/>
</dbReference>
<dbReference type="Gene3D" id="3.40.1190.10">
    <property type="entry name" value="Mur-like, catalytic domain"/>
    <property type="match status" value="1"/>
</dbReference>
<keyword evidence="1" id="KW-0472">Membrane</keyword>
<dbReference type="SUPFAM" id="SSF53623">
    <property type="entry name" value="MurD-like peptide ligases, catalytic domain"/>
    <property type="match status" value="1"/>
</dbReference>
<evidence type="ECO:0000256" key="1">
    <source>
        <dbReference type="SAM" id="Phobius"/>
    </source>
</evidence>
<dbReference type="GO" id="GO:0045227">
    <property type="term" value="P:capsule polysaccharide biosynthetic process"/>
    <property type="evidence" value="ECO:0007669"/>
    <property type="project" value="InterPro"/>
</dbReference>
<comment type="caution">
    <text evidence="3">The sequence shown here is derived from an EMBL/GenBank/DDBJ whole genome shotgun (WGS) entry which is preliminary data.</text>
</comment>
<protein>
    <submittedName>
        <fullName evidence="3">Poly-gamma-glutamate synthase PgsB</fullName>
    </submittedName>
</protein>
<dbReference type="InterPro" id="IPR008337">
    <property type="entry name" value="Capsule_biosynth_CapB"/>
</dbReference>
<evidence type="ECO:0000313" key="4">
    <source>
        <dbReference type="Proteomes" id="UP001300871"/>
    </source>
</evidence>
<dbReference type="InterPro" id="IPR050061">
    <property type="entry name" value="MurCDEF_pg_biosynth"/>
</dbReference>
<dbReference type="NCBIfam" id="TIGR04012">
    <property type="entry name" value="poly_gGlu_PgsB"/>
    <property type="match status" value="1"/>
</dbReference>
<keyword evidence="1" id="KW-0812">Transmembrane</keyword>
<dbReference type="GO" id="GO:0005524">
    <property type="term" value="F:ATP binding"/>
    <property type="evidence" value="ECO:0007669"/>
    <property type="project" value="InterPro"/>
</dbReference>
<feature type="transmembrane region" description="Helical" evidence="1">
    <location>
        <begin position="39"/>
        <end position="56"/>
    </location>
</feature>
<dbReference type="RefSeq" id="WP_272124275.1">
    <property type="nucleotide sequence ID" value="NZ_JAQLGH010000118.1"/>
</dbReference>
<accession>A0AAW6AZV8</accession>
<proteinExistence type="predicted"/>